<dbReference type="InterPro" id="IPR041541">
    <property type="entry name" value="Glutaminase_EF-hand"/>
</dbReference>
<evidence type="ECO:0000313" key="4">
    <source>
        <dbReference type="Proteomes" id="UP000770661"/>
    </source>
</evidence>
<gene>
    <name evidence="3" type="ORF">GWK47_045822</name>
</gene>
<dbReference type="Proteomes" id="UP000770661">
    <property type="component" value="Unassembled WGS sequence"/>
</dbReference>
<sequence length="109" mass="12877">MLVKSRPVEIFHRRTSTGLIYKNCPDWWIFDRVPPVNMEDQLFDMFKDENDNTVHMGKFLAALTETGMRKGDPRLAELRRNLMEVHTTMDDPRHSPPFSISVDRPTFKR</sequence>
<evidence type="ECO:0000259" key="2">
    <source>
        <dbReference type="Pfam" id="PF17959"/>
    </source>
</evidence>
<dbReference type="EMBL" id="JACEEZ010010584">
    <property type="protein sequence ID" value="KAG0721735.1"/>
    <property type="molecule type" value="Genomic_DNA"/>
</dbReference>
<feature type="region of interest" description="Disordered" evidence="1">
    <location>
        <begin position="86"/>
        <end position="109"/>
    </location>
</feature>
<comment type="caution">
    <text evidence="3">The sequence shown here is derived from an EMBL/GenBank/DDBJ whole genome shotgun (WGS) entry which is preliminary data.</text>
</comment>
<dbReference type="AlphaFoldDB" id="A0A8J4Y5Z5"/>
<organism evidence="3 4">
    <name type="scientific">Chionoecetes opilio</name>
    <name type="common">Atlantic snow crab</name>
    <name type="synonym">Cancer opilio</name>
    <dbReference type="NCBI Taxonomy" id="41210"/>
    <lineage>
        <taxon>Eukaryota</taxon>
        <taxon>Metazoa</taxon>
        <taxon>Ecdysozoa</taxon>
        <taxon>Arthropoda</taxon>
        <taxon>Crustacea</taxon>
        <taxon>Multicrustacea</taxon>
        <taxon>Malacostraca</taxon>
        <taxon>Eumalacostraca</taxon>
        <taxon>Eucarida</taxon>
        <taxon>Decapoda</taxon>
        <taxon>Pleocyemata</taxon>
        <taxon>Brachyura</taxon>
        <taxon>Eubrachyura</taxon>
        <taxon>Majoidea</taxon>
        <taxon>Majidae</taxon>
        <taxon>Chionoecetes</taxon>
    </lineage>
</organism>
<dbReference type="Pfam" id="PF17959">
    <property type="entry name" value="EF-hand_14"/>
    <property type="match status" value="1"/>
</dbReference>
<dbReference type="Gene3D" id="1.10.238.210">
    <property type="match status" value="1"/>
</dbReference>
<evidence type="ECO:0000256" key="1">
    <source>
        <dbReference type="SAM" id="MobiDB-lite"/>
    </source>
</evidence>
<evidence type="ECO:0000313" key="3">
    <source>
        <dbReference type="EMBL" id="KAG0721735.1"/>
    </source>
</evidence>
<accession>A0A8J4Y5Z5</accession>
<name>A0A8J4Y5Z5_CHIOP</name>
<proteinExistence type="predicted"/>
<protein>
    <recommendedName>
        <fullName evidence="2">Glutaminase EF-hand domain-containing protein</fullName>
    </recommendedName>
</protein>
<reference evidence="3" key="1">
    <citation type="submission" date="2020-07" db="EMBL/GenBank/DDBJ databases">
        <title>The High-quality genome of the commercially important snow crab, Chionoecetes opilio.</title>
        <authorList>
            <person name="Jeong J.-H."/>
            <person name="Ryu S."/>
        </authorList>
    </citation>
    <scope>NUCLEOTIDE SEQUENCE</scope>
    <source>
        <strain evidence="3">MADBK_172401_WGS</strain>
        <tissue evidence="3">Digestive gland</tissue>
    </source>
</reference>
<keyword evidence="4" id="KW-1185">Reference proteome</keyword>
<feature type="domain" description="Glutaminase EF-hand" evidence="2">
    <location>
        <begin position="39"/>
        <end position="108"/>
    </location>
</feature>
<dbReference type="OrthoDB" id="9995210at2759"/>